<dbReference type="OrthoDB" id="288590at2759"/>
<dbReference type="InterPro" id="IPR044861">
    <property type="entry name" value="IPNS-like_FE2OG_OXY"/>
</dbReference>
<keyword evidence="5" id="KW-1185">Reference proteome</keyword>
<dbReference type="SUPFAM" id="SSF51197">
    <property type="entry name" value="Clavaminate synthase-like"/>
    <property type="match status" value="1"/>
</dbReference>
<dbReference type="InterPro" id="IPR005123">
    <property type="entry name" value="Oxoglu/Fe-dep_dioxygenase_dom"/>
</dbReference>
<comment type="similarity">
    <text evidence="1 2">Belongs to the iron/ascorbate-dependent oxidoreductase family.</text>
</comment>
<dbReference type="EMBL" id="AOKY01000167">
    <property type="protein sequence ID" value="KDB25926.1"/>
    <property type="molecule type" value="Genomic_DNA"/>
</dbReference>
<reference evidence="4 5" key="1">
    <citation type="submission" date="2014-02" db="EMBL/GenBank/DDBJ databases">
        <title>The Genome Sequence of Trichophyton interdigitale MR816.</title>
        <authorList>
            <consortium name="The Broad Institute Genomics Platform"/>
            <person name="Cuomo C.A."/>
            <person name="White T.C."/>
            <person name="Graser Y."/>
            <person name="Martinez-Rossi N."/>
            <person name="Heitman J."/>
            <person name="Young S.K."/>
            <person name="Zeng Q."/>
            <person name="Gargeya S."/>
            <person name="Abouelleil A."/>
            <person name="Alvarado L."/>
            <person name="Chapman S.B."/>
            <person name="Gainer-Dewar J."/>
            <person name="Goldberg J."/>
            <person name="Griggs A."/>
            <person name="Gujja S."/>
            <person name="Hansen M."/>
            <person name="Howarth C."/>
            <person name="Imamovic A."/>
            <person name="Larimer J."/>
            <person name="Martinez D."/>
            <person name="Murphy C."/>
            <person name="Pearson M.D."/>
            <person name="Persinoti G."/>
            <person name="Poon T."/>
            <person name="Priest M."/>
            <person name="Roberts A.D."/>
            <person name="Saif S."/>
            <person name="Shea T.D."/>
            <person name="Sykes S.N."/>
            <person name="Wortman J."/>
            <person name="Nusbaum C."/>
            <person name="Birren B."/>
        </authorList>
    </citation>
    <scope>NUCLEOTIDE SEQUENCE [LARGE SCALE GENOMIC DNA]</scope>
    <source>
        <strain evidence="4 5">MR816</strain>
    </source>
</reference>
<evidence type="ECO:0000313" key="4">
    <source>
        <dbReference type="EMBL" id="KDB25926.1"/>
    </source>
</evidence>
<evidence type="ECO:0000256" key="2">
    <source>
        <dbReference type="RuleBase" id="RU003682"/>
    </source>
</evidence>
<dbReference type="Proteomes" id="UP000024533">
    <property type="component" value="Unassembled WGS sequence"/>
</dbReference>
<dbReference type="InterPro" id="IPR026992">
    <property type="entry name" value="DIOX_N"/>
</dbReference>
<dbReference type="GO" id="GO:0044283">
    <property type="term" value="P:small molecule biosynthetic process"/>
    <property type="evidence" value="ECO:0007669"/>
    <property type="project" value="UniProtKB-ARBA"/>
</dbReference>
<dbReference type="GO" id="GO:0016491">
    <property type="term" value="F:oxidoreductase activity"/>
    <property type="evidence" value="ECO:0007669"/>
    <property type="project" value="UniProtKB-KW"/>
</dbReference>
<comment type="caution">
    <text evidence="4">The sequence shown here is derived from an EMBL/GenBank/DDBJ whole genome shotgun (WGS) entry which is preliminary data.</text>
</comment>
<dbReference type="Gene3D" id="2.60.120.330">
    <property type="entry name" value="B-lactam Antibiotic, Isopenicillin N Synthase, Chain"/>
    <property type="match status" value="1"/>
</dbReference>
<dbReference type="STRING" id="1215338.A0A059JDF4"/>
<dbReference type="Pfam" id="PF14226">
    <property type="entry name" value="DIOX_N"/>
    <property type="match status" value="1"/>
</dbReference>
<dbReference type="PROSITE" id="PS51471">
    <property type="entry name" value="FE2OG_OXY"/>
    <property type="match status" value="1"/>
</dbReference>
<feature type="domain" description="Fe2OG dioxygenase" evidence="3">
    <location>
        <begin position="176"/>
        <end position="278"/>
    </location>
</feature>
<name>A0A059JDF4_TRIIM</name>
<dbReference type="InterPro" id="IPR050231">
    <property type="entry name" value="Iron_ascorbate_oxido_reductase"/>
</dbReference>
<proteinExistence type="inferred from homology"/>
<dbReference type="OMA" id="CGIGEHS"/>
<dbReference type="Pfam" id="PF03171">
    <property type="entry name" value="2OG-FeII_Oxy"/>
    <property type="match status" value="1"/>
</dbReference>
<evidence type="ECO:0000256" key="1">
    <source>
        <dbReference type="ARBA" id="ARBA00008056"/>
    </source>
</evidence>
<sequence length="354" mass="39444">MEQVPVIDATPLFTSESFTSPECLTTISQLHFAFSTWGVCILTGTNSIPPELTESLSTALNKFFALPSQKKEALHLRNGGWAWRGYMPWGGEGSKGNTDQKEGFYGGPELDPDDKHELKGLPTYGKNQFPDEDVPEMRHLVLEYIEKATKLGLTITDAMSVGLGWDKGEMRKRVLEPEPIQLFRAFKYSKREGVESCGIGEHSDFGFLTILSQNEPGLQVISPSGEWTDVPVIPGSFVVNVGDILDRLTSGLYISPLHRVLPPLPGSERLSIPFFFDPAWTAKIERFPLPGATSNPDPAKLKRWAQRSTFDRLQGIWGQYLGVKVQKVFPDLKLPEFSAVTRPSTRHLIEVKQA</sequence>
<accession>A0A059JDF4</accession>
<keyword evidence="2" id="KW-0479">Metal-binding</keyword>
<protein>
    <recommendedName>
        <fullName evidence="3">Fe2OG dioxygenase domain-containing protein</fullName>
    </recommendedName>
</protein>
<evidence type="ECO:0000259" key="3">
    <source>
        <dbReference type="PROSITE" id="PS51471"/>
    </source>
</evidence>
<dbReference type="PANTHER" id="PTHR47990">
    <property type="entry name" value="2-OXOGLUTARATE (2OG) AND FE(II)-DEPENDENT OXYGENASE SUPERFAMILY PROTEIN-RELATED"/>
    <property type="match status" value="1"/>
</dbReference>
<gene>
    <name evidence="4" type="ORF">H109_02262</name>
</gene>
<organism evidence="4 5">
    <name type="scientific">Trichophyton interdigitale (strain MR816)</name>
    <dbReference type="NCBI Taxonomy" id="1215338"/>
    <lineage>
        <taxon>Eukaryota</taxon>
        <taxon>Fungi</taxon>
        <taxon>Dikarya</taxon>
        <taxon>Ascomycota</taxon>
        <taxon>Pezizomycotina</taxon>
        <taxon>Eurotiomycetes</taxon>
        <taxon>Eurotiomycetidae</taxon>
        <taxon>Onygenales</taxon>
        <taxon>Arthrodermataceae</taxon>
        <taxon>Trichophyton</taxon>
    </lineage>
</organism>
<evidence type="ECO:0000313" key="5">
    <source>
        <dbReference type="Proteomes" id="UP000024533"/>
    </source>
</evidence>
<dbReference type="InterPro" id="IPR027443">
    <property type="entry name" value="IPNS-like_sf"/>
</dbReference>
<keyword evidence="2" id="KW-0560">Oxidoreductase</keyword>
<dbReference type="GO" id="GO:0046872">
    <property type="term" value="F:metal ion binding"/>
    <property type="evidence" value="ECO:0007669"/>
    <property type="project" value="UniProtKB-KW"/>
</dbReference>
<dbReference type="HOGENOM" id="CLU_010119_6_3_1"/>
<dbReference type="AlphaFoldDB" id="A0A059JDF4"/>
<keyword evidence="2" id="KW-0408">Iron</keyword>